<dbReference type="RefSeq" id="XP_022650128.1">
    <property type="nucleotide sequence ID" value="XM_022794393.1"/>
</dbReference>
<dbReference type="RefSeq" id="XP_022650127.1">
    <property type="nucleotide sequence ID" value="XM_022794392.1"/>
</dbReference>
<accession>A0A7M7JD73</accession>
<dbReference type="RefSeq" id="XP_022650125.1">
    <property type="nucleotide sequence ID" value="XM_022794390.1"/>
</dbReference>
<dbReference type="PANTHER" id="PTHR16320:SF24">
    <property type="entry name" value="PHOSPHODIESTERASE, PUTATIVE-RELATED"/>
    <property type="match status" value="1"/>
</dbReference>
<dbReference type="AlphaFoldDB" id="A0A7M7JD73"/>
<keyword evidence="10" id="KW-0746">Sphingolipid metabolism</keyword>
<feature type="transmembrane region" description="Helical" evidence="15">
    <location>
        <begin position="377"/>
        <end position="396"/>
    </location>
</feature>
<dbReference type="KEGG" id="vde:111245709"/>
<proteinExistence type="inferred from homology"/>
<dbReference type="RefSeq" id="XP_022650131.1">
    <property type="nucleotide sequence ID" value="XM_022794396.1"/>
</dbReference>
<name>A0A7M7JD73_VARDE</name>
<evidence type="ECO:0000313" key="18">
    <source>
        <dbReference type="Proteomes" id="UP000594260"/>
    </source>
</evidence>
<protein>
    <recommendedName>
        <fullName evidence="5">sphingomyelin phosphodiesterase</fullName>
        <ecNumber evidence="5">3.1.4.12</ecNumber>
    </recommendedName>
</protein>
<evidence type="ECO:0000256" key="14">
    <source>
        <dbReference type="SAM" id="MobiDB-lite"/>
    </source>
</evidence>
<dbReference type="GO" id="GO:0016020">
    <property type="term" value="C:membrane"/>
    <property type="evidence" value="ECO:0007669"/>
    <property type="project" value="UniProtKB-SubCell"/>
</dbReference>
<evidence type="ECO:0000259" key="16">
    <source>
        <dbReference type="Pfam" id="PF03372"/>
    </source>
</evidence>
<dbReference type="CTD" id="38396"/>
<keyword evidence="18" id="KW-1185">Reference proteome</keyword>
<dbReference type="OrthoDB" id="387657at2759"/>
<dbReference type="InParanoid" id="A0A7M7JD73"/>
<dbReference type="EnsemblMetazoa" id="XM_022794394">
    <property type="protein sequence ID" value="XP_022650129"/>
    <property type="gene ID" value="LOC111245709"/>
</dbReference>
<keyword evidence="11 15" id="KW-1133">Transmembrane helix</keyword>
<dbReference type="RefSeq" id="XP_022650126.1">
    <property type="nucleotide sequence ID" value="XM_022794391.1"/>
</dbReference>
<dbReference type="EnsemblMetazoa" id="XM_022794392">
    <property type="protein sequence ID" value="XP_022650127"/>
    <property type="gene ID" value="LOC111245709"/>
</dbReference>
<dbReference type="InterPro" id="IPR036691">
    <property type="entry name" value="Endo/exonu/phosph_ase_sf"/>
</dbReference>
<evidence type="ECO:0000256" key="9">
    <source>
        <dbReference type="ARBA" id="ARBA00022842"/>
    </source>
</evidence>
<dbReference type="EnsemblMetazoa" id="XM_022794396">
    <property type="protein sequence ID" value="XP_022650131"/>
    <property type="gene ID" value="LOC111245709"/>
</dbReference>
<feature type="compositionally biased region" description="Polar residues" evidence="14">
    <location>
        <begin position="466"/>
        <end position="477"/>
    </location>
</feature>
<dbReference type="InterPro" id="IPR038772">
    <property type="entry name" value="Sph/SMPD2-like"/>
</dbReference>
<dbReference type="RefSeq" id="XP_022650124.1">
    <property type="nucleotide sequence ID" value="XM_022794389.1"/>
</dbReference>
<sequence length="486" mass="55177">MHSSLLKDGDGDSFSDTVDLFGGTHTQKFGAAAANRASQEEMLTKVKVLSLNLWGLVFVSKHRRDRVDALAEQLAFRETDFDYVFLQEVWSESDYRKICEATKLVLPYTHYFYSGVTGSGVCILSKWPIIDIFAYKYSLNGYAHKFYHGDWFGGKVVGMAKVQHRDMIANLYVTHLHAEYDRLQDIYLYHRVSQAFEFSQFVSHTSLGSCDYAIIAGDFNTQPMDLPYQVILYNSRLRDSFEEKEHYFGESSIGATCGHPANSFTNKADLKTNPNGQRIDYIMYSNGTDRVSVNCEKYASPVWKTQSGFTVSDHEPVVAVLRIVKRLDVDSNMDFCSDPMVFVNFLNDDRYNLRITCLENSVRLMDKTLATLRTSRMFFIGIACLLAVLLIASTPIDLYVEHSTYLILLHMLRVALTLGIGFCLLMGFFWNSMERSSIISSKQAMDSLLNFLHAQSSAAEKRQKGQETTGNFTDIEQTTTTTTDEI</sequence>
<dbReference type="RefSeq" id="XP_022650130.1">
    <property type="nucleotide sequence ID" value="XM_022794395.1"/>
</dbReference>
<evidence type="ECO:0000313" key="17">
    <source>
        <dbReference type="EnsemblMetazoa" id="XP_022650128"/>
    </source>
</evidence>
<evidence type="ECO:0000256" key="13">
    <source>
        <dbReference type="ARBA" id="ARBA00023136"/>
    </source>
</evidence>
<keyword evidence="12" id="KW-0443">Lipid metabolism</keyword>
<dbReference type="EnsemblMetazoa" id="XM_022794390">
    <property type="protein sequence ID" value="XP_022650125"/>
    <property type="gene ID" value="LOC111245709"/>
</dbReference>
<dbReference type="GO" id="GO:0046872">
    <property type="term" value="F:metal ion binding"/>
    <property type="evidence" value="ECO:0007669"/>
    <property type="project" value="UniProtKB-KW"/>
</dbReference>
<dbReference type="PANTHER" id="PTHR16320">
    <property type="entry name" value="SPHINGOMYELINASE FAMILY MEMBER"/>
    <property type="match status" value="1"/>
</dbReference>
<dbReference type="Proteomes" id="UP000594260">
    <property type="component" value="Unplaced"/>
</dbReference>
<comment type="pathway">
    <text evidence="3">Sphingolipid metabolism.</text>
</comment>
<evidence type="ECO:0000256" key="11">
    <source>
        <dbReference type="ARBA" id="ARBA00022989"/>
    </source>
</evidence>
<evidence type="ECO:0000256" key="1">
    <source>
        <dbReference type="ARBA" id="ARBA00004141"/>
    </source>
</evidence>
<evidence type="ECO:0000256" key="8">
    <source>
        <dbReference type="ARBA" id="ARBA00022801"/>
    </source>
</evidence>
<keyword evidence="8" id="KW-0378">Hydrolase</keyword>
<reference evidence="17" key="1">
    <citation type="submission" date="2021-01" db="UniProtKB">
        <authorList>
            <consortium name="EnsemblMetazoa"/>
        </authorList>
    </citation>
    <scope>IDENTIFICATION</scope>
</reference>
<dbReference type="OMA" id="SCEWEPN"/>
<dbReference type="EnsemblMetazoa" id="XM_022794395">
    <property type="protein sequence ID" value="XP_022650130"/>
    <property type="gene ID" value="LOC111245709"/>
</dbReference>
<evidence type="ECO:0000256" key="10">
    <source>
        <dbReference type="ARBA" id="ARBA00022919"/>
    </source>
</evidence>
<dbReference type="GO" id="GO:0004767">
    <property type="term" value="F:sphingomyelin phosphodiesterase activity"/>
    <property type="evidence" value="ECO:0007669"/>
    <property type="project" value="UniProtKB-EC"/>
</dbReference>
<dbReference type="EnsemblMetazoa" id="XM_022794391">
    <property type="protein sequence ID" value="XP_022650126"/>
    <property type="gene ID" value="LOC111245709"/>
</dbReference>
<dbReference type="EnsemblMetazoa" id="XM_022794389">
    <property type="protein sequence ID" value="XP_022650124"/>
    <property type="gene ID" value="LOC111245709"/>
</dbReference>
<dbReference type="EC" id="3.1.4.12" evidence="5"/>
<evidence type="ECO:0000256" key="15">
    <source>
        <dbReference type="SAM" id="Phobius"/>
    </source>
</evidence>
<keyword evidence="9" id="KW-0460">Magnesium</keyword>
<organism evidence="17 18">
    <name type="scientific">Varroa destructor</name>
    <name type="common">Honeybee mite</name>
    <dbReference type="NCBI Taxonomy" id="109461"/>
    <lineage>
        <taxon>Eukaryota</taxon>
        <taxon>Metazoa</taxon>
        <taxon>Ecdysozoa</taxon>
        <taxon>Arthropoda</taxon>
        <taxon>Chelicerata</taxon>
        <taxon>Arachnida</taxon>
        <taxon>Acari</taxon>
        <taxon>Parasitiformes</taxon>
        <taxon>Mesostigmata</taxon>
        <taxon>Gamasina</taxon>
        <taxon>Dermanyssoidea</taxon>
        <taxon>Varroidae</taxon>
        <taxon>Varroa</taxon>
    </lineage>
</organism>
<feature type="transmembrane region" description="Helical" evidence="15">
    <location>
        <begin position="408"/>
        <end position="430"/>
    </location>
</feature>
<keyword evidence="6 15" id="KW-0812">Transmembrane</keyword>
<feature type="domain" description="Endonuclease/exonuclease/phosphatase" evidence="16">
    <location>
        <begin position="49"/>
        <end position="314"/>
    </location>
</feature>
<dbReference type="Gene3D" id="3.60.10.10">
    <property type="entry name" value="Endonuclease/exonuclease/phosphatase"/>
    <property type="match status" value="1"/>
</dbReference>
<keyword evidence="7" id="KW-0479">Metal-binding</keyword>
<evidence type="ECO:0000256" key="12">
    <source>
        <dbReference type="ARBA" id="ARBA00023098"/>
    </source>
</evidence>
<dbReference type="SUPFAM" id="SSF56219">
    <property type="entry name" value="DNase I-like"/>
    <property type="match status" value="1"/>
</dbReference>
<comment type="similarity">
    <text evidence="4">Belongs to the neutral sphingomyelinase family.</text>
</comment>
<evidence type="ECO:0000256" key="3">
    <source>
        <dbReference type="ARBA" id="ARBA00004991"/>
    </source>
</evidence>
<dbReference type="RefSeq" id="XP_022650129.1">
    <property type="nucleotide sequence ID" value="XM_022794394.1"/>
</dbReference>
<dbReference type="GO" id="GO:0006665">
    <property type="term" value="P:sphingolipid metabolic process"/>
    <property type="evidence" value="ECO:0007669"/>
    <property type="project" value="UniProtKB-KW"/>
</dbReference>
<keyword evidence="13 15" id="KW-0472">Membrane</keyword>
<dbReference type="GeneID" id="111245709"/>
<dbReference type="InterPro" id="IPR005135">
    <property type="entry name" value="Endo/exonuclease/phosphatase"/>
</dbReference>
<evidence type="ECO:0000256" key="2">
    <source>
        <dbReference type="ARBA" id="ARBA00004760"/>
    </source>
</evidence>
<dbReference type="FunCoup" id="A0A7M7JD73">
    <property type="interactions" value="302"/>
</dbReference>
<evidence type="ECO:0000256" key="6">
    <source>
        <dbReference type="ARBA" id="ARBA00022692"/>
    </source>
</evidence>
<evidence type="ECO:0000256" key="7">
    <source>
        <dbReference type="ARBA" id="ARBA00022723"/>
    </source>
</evidence>
<comment type="subcellular location">
    <subcellularLocation>
        <location evidence="1">Membrane</location>
        <topology evidence="1">Multi-pass membrane protein</topology>
    </subcellularLocation>
</comment>
<feature type="region of interest" description="Disordered" evidence="14">
    <location>
        <begin position="461"/>
        <end position="486"/>
    </location>
</feature>
<evidence type="ECO:0000256" key="5">
    <source>
        <dbReference type="ARBA" id="ARBA00012369"/>
    </source>
</evidence>
<comment type="pathway">
    <text evidence="2">Lipid metabolism; sphingolipid metabolism.</text>
</comment>
<dbReference type="Pfam" id="PF03372">
    <property type="entry name" value="Exo_endo_phos"/>
    <property type="match status" value="1"/>
</dbReference>
<evidence type="ECO:0000256" key="4">
    <source>
        <dbReference type="ARBA" id="ARBA00006335"/>
    </source>
</evidence>
<dbReference type="EnsemblMetazoa" id="XM_022794393">
    <property type="protein sequence ID" value="XP_022650128"/>
    <property type="gene ID" value="LOC111245709"/>
</dbReference>